<accession>A0A850DSK7</accession>
<dbReference type="Gene3D" id="3.40.50.1820">
    <property type="entry name" value="alpha/beta hydrolase"/>
    <property type="match status" value="1"/>
</dbReference>
<dbReference type="PANTHER" id="PTHR43798:SF5">
    <property type="entry name" value="MONOACYLGLYCEROL LIPASE ABHD6"/>
    <property type="match status" value="1"/>
</dbReference>
<keyword evidence="3" id="KW-0378">Hydrolase</keyword>
<dbReference type="Pfam" id="PF12697">
    <property type="entry name" value="Abhydrolase_6"/>
    <property type="match status" value="1"/>
</dbReference>
<proteinExistence type="predicted"/>
<dbReference type="PANTHER" id="PTHR43798">
    <property type="entry name" value="MONOACYLGLYCEROL LIPASE"/>
    <property type="match status" value="1"/>
</dbReference>
<dbReference type="EMBL" id="JABMCG010000042">
    <property type="protein sequence ID" value="NUU26602.1"/>
    <property type="molecule type" value="Genomic_DNA"/>
</dbReference>
<dbReference type="InterPro" id="IPR029058">
    <property type="entry name" value="AB_hydrolase_fold"/>
</dbReference>
<comment type="caution">
    <text evidence="3">The sequence shown here is derived from an EMBL/GenBank/DDBJ whole genome shotgun (WGS) entry which is preliminary data.</text>
</comment>
<gene>
    <name evidence="3" type="ORF">HP467_00525</name>
</gene>
<protein>
    <submittedName>
        <fullName evidence="3">Alpha/beta fold hydrolase</fullName>
    </submittedName>
</protein>
<dbReference type="InterPro" id="IPR050266">
    <property type="entry name" value="AB_hydrolase_sf"/>
</dbReference>
<dbReference type="SUPFAM" id="SSF53474">
    <property type="entry name" value="alpha/beta-Hydrolases"/>
    <property type="match status" value="1"/>
</dbReference>
<organism evidence="3 4">
    <name type="scientific">Curtobacterium citreum</name>
    <dbReference type="NCBI Taxonomy" id="2036"/>
    <lineage>
        <taxon>Bacteria</taxon>
        <taxon>Bacillati</taxon>
        <taxon>Actinomycetota</taxon>
        <taxon>Actinomycetes</taxon>
        <taxon>Micrococcales</taxon>
        <taxon>Microbacteriaceae</taxon>
        <taxon>Curtobacterium</taxon>
    </lineage>
</organism>
<feature type="region of interest" description="Disordered" evidence="1">
    <location>
        <begin position="359"/>
        <end position="384"/>
    </location>
</feature>
<dbReference type="GO" id="GO:0046464">
    <property type="term" value="P:acylglycerol catabolic process"/>
    <property type="evidence" value="ECO:0007669"/>
    <property type="project" value="TreeGrafter"/>
</dbReference>
<evidence type="ECO:0000259" key="2">
    <source>
        <dbReference type="Pfam" id="PF12697"/>
    </source>
</evidence>
<evidence type="ECO:0000313" key="4">
    <source>
        <dbReference type="Proteomes" id="UP000539146"/>
    </source>
</evidence>
<sequence>MHEDDTTPHSYGTAPGEGSAPSEGTAPDGGTAAPAPNPAGRLADAEDADVTVEVDRIAVDGTYVRVSSIGHPGARAFVLVAGLGIAATYYERLAPHLNENGPVHALDLPGFAGVPRFRGAVSIERYADAVERVLEDLGLEDPVLVGHSMGTQVVTEVAARRPELRDLVLISPVVDRRARTIRQSAGRFLRSSLHEPAAVRWHGITAYALCGWHWFRKVLPRMIAFPIEDRAAEVQARTLIVRGEHDALVPRDWVRSLARVFPYAVLREVVDGAHSVMHAQADAVARLAVDHVAGRITDRGVGSLQRVRDTTTSSDLARLSAKEAWLVLKSRFIELAGMARGDDGALEQAKSAHAVAMADGDGIPVDPEDRREVVDEVAPEVRGR</sequence>
<evidence type="ECO:0000313" key="3">
    <source>
        <dbReference type="EMBL" id="NUU26602.1"/>
    </source>
</evidence>
<feature type="compositionally biased region" description="Basic and acidic residues" evidence="1">
    <location>
        <begin position="367"/>
        <end position="384"/>
    </location>
</feature>
<dbReference type="GO" id="GO:0016020">
    <property type="term" value="C:membrane"/>
    <property type="evidence" value="ECO:0007669"/>
    <property type="project" value="TreeGrafter"/>
</dbReference>
<feature type="region of interest" description="Disordered" evidence="1">
    <location>
        <begin position="1"/>
        <end position="47"/>
    </location>
</feature>
<dbReference type="AlphaFoldDB" id="A0A850DSK7"/>
<reference evidence="3 4" key="1">
    <citation type="submission" date="2020-05" db="EMBL/GenBank/DDBJ databases">
        <title>Genome Sequencing of Type Strains.</title>
        <authorList>
            <person name="Lemaire J.F."/>
            <person name="Inderbitzin P."/>
            <person name="Gregorio O.A."/>
            <person name="Collins S.B."/>
            <person name="Wespe N."/>
            <person name="Knight-Connoni V."/>
        </authorList>
    </citation>
    <scope>NUCLEOTIDE SEQUENCE [LARGE SCALE GENOMIC DNA]</scope>
    <source>
        <strain evidence="3 4">DSM 20512</strain>
    </source>
</reference>
<name>A0A850DSK7_9MICO</name>
<feature type="compositionally biased region" description="Low complexity" evidence="1">
    <location>
        <begin position="24"/>
        <end position="40"/>
    </location>
</feature>
<dbReference type="InterPro" id="IPR000073">
    <property type="entry name" value="AB_hydrolase_1"/>
</dbReference>
<evidence type="ECO:0000256" key="1">
    <source>
        <dbReference type="SAM" id="MobiDB-lite"/>
    </source>
</evidence>
<dbReference type="GO" id="GO:0047372">
    <property type="term" value="F:monoacylglycerol lipase activity"/>
    <property type="evidence" value="ECO:0007669"/>
    <property type="project" value="TreeGrafter"/>
</dbReference>
<feature type="domain" description="AB hydrolase-1" evidence="2">
    <location>
        <begin position="77"/>
        <end position="286"/>
    </location>
</feature>
<dbReference type="Proteomes" id="UP000539146">
    <property type="component" value="Unassembled WGS sequence"/>
</dbReference>
<dbReference type="RefSeq" id="WP_175324849.1">
    <property type="nucleotide sequence ID" value="NZ_BAAAWP010000001.1"/>
</dbReference>